<dbReference type="Proteomes" id="UP001159363">
    <property type="component" value="Chromosome 6"/>
</dbReference>
<name>A0ABQ9H2L3_9NEOP</name>
<comment type="caution">
    <text evidence="2">The sequence shown here is derived from an EMBL/GenBank/DDBJ whole genome shotgun (WGS) entry which is preliminary data.</text>
</comment>
<organism evidence="2 3">
    <name type="scientific">Dryococelus australis</name>
    <dbReference type="NCBI Taxonomy" id="614101"/>
    <lineage>
        <taxon>Eukaryota</taxon>
        <taxon>Metazoa</taxon>
        <taxon>Ecdysozoa</taxon>
        <taxon>Arthropoda</taxon>
        <taxon>Hexapoda</taxon>
        <taxon>Insecta</taxon>
        <taxon>Pterygota</taxon>
        <taxon>Neoptera</taxon>
        <taxon>Polyneoptera</taxon>
        <taxon>Phasmatodea</taxon>
        <taxon>Verophasmatodea</taxon>
        <taxon>Anareolatae</taxon>
        <taxon>Phasmatidae</taxon>
        <taxon>Eurycanthinae</taxon>
        <taxon>Dryococelus</taxon>
    </lineage>
</organism>
<dbReference type="Pfam" id="PF20700">
    <property type="entry name" value="Mutator"/>
    <property type="match status" value="1"/>
</dbReference>
<gene>
    <name evidence="2" type="ORF">PR048_019001</name>
</gene>
<evidence type="ECO:0000313" key="2">
    <source>
        <dbReference type="EMBL" id="KAJ8878423.1"/>
    </source>
</evidence>
<feature type="domain" description="Mutator-like transposase" evidence="1">
    <location>
        <begin position="5"/>
        <end position="152"/>
    </location>
</feature>
<keyword evidence="3" id="KW-1185">Reference proteome</keyword>
<evidence type="ECO:0000259" key="1">
    <source>
        <dbReference type="Pfam" id="PF20700"/>
    </source>
</evidence>
<dbReference type="EMBL" id="JARBHB010000007">
    <property type="protein sequence ID" value="KAJ8878423.1"/>
    <property type="molecule type" value="Genomic_DNA"/>
</dbReference>
<accession>A0ABQ9H2L3</accession>
<proteinExistence type="predicted"/>
<evidence type="ECO:0000313" key="3">
    <source>
        <dbReference type="Proteomes" id="UP001159363"/>
    </source>
</evidence>
<reference evidence="2 3" key="1">
    <citation type="submission" date="2023-02" db="EMBL/GenBank/DDBJ databases">
        <title>LHISI_Scaffold_Assembly.</title>
        <authorList>
            <person name="Stuart O.P."/>
            <person name="Cleave R."/>
            <person name="Magrath M.J.L."/>
            <person name="Mikheyev A.S."/>
        </authorList>
    </citation>
    <scope>NUCLEOTIDE SEQUENCE [LARGE SCALE GENOMIC DNA]</scope>
    <source>
        <strain evidence="2">Daus_M_001</strain>
        <tissue evidence="2">Leg muscle</tissue>
    </source>
</reference>
<protein>
    <recommendedName>
        <fullName evidence="1">Mutator-like transposase domain-containing protein</fullName>
    </recommendedName>
</protein>
<dbReference type="InterPro" id="IPR049012">
    <property type="entry name" value="Mutator_transp_dom"/>
</dbReference>
<sequence length="231" mass="26286">MSKCKANTTKPHVCFFFWLEKSPTSMEADIIADGFLQRETLLGLKFSKLIDSSVHRKLLQTMPYGPNLMVEKVECKNHVLCNYCHKPTDLSRIHSSRNLLKQQIPRFRTDVYKAMKYRAAGNEPLNTWICMLKADIENSLLHLFGDHEHCDGEINLVPELKSCGLLQEIMKIICGSVPMHVSSPIADQNNNLSELFNSIVNKHVVGMRINYALRGQYKMRCSAVVSFNNVG</sequence>